<gene>
    <name evidence="1" type="ORF">DQX05_00790</name>
</gene>
<dbReference type="RefSeq" id="WP_119790035.1">
    <property type="nucleotide sequence ID" value="NZ_QYZD01000001.1"/>
</dbReference>
<reference evidence="1 2" key="1">
    <citation type="submission" date="2018-09" db="EMBL/GenBank/DDBJ databases">
        <title>Paenibacillus SK2017-BO5.</title>
        <authorList>
            <person name="Piskunova J.V."/>
            <person name="Dubiley S.A."/>
            <person name="Severinov K.V."/>
        </authorList>
    </citation>
    <scope>NUCLEOTIDE SEQUENCE [LARGE SCALE GENOMIC DNA]</scope>
    <source>
        <strain evidence="1 2">BO5</strain>
    </source>
</reference>
<sequence length="69" mass="8060">MSGYERTVPLMKKPRAYMHGTHEYSWMVLGVASFPHLDVAPPYHSEGQFFPNPYICRNRLYGQTVKEEI</sequence>
<accession>A0A3A3GSR2</accession>
<dbReference type="AlphaFoldDB" id="A0A3A3GSR2"/>
<comment type="caution">
    <text evidence="1">The sequence shown here is derived from an EMBL/GenBank/DDBJ whole genome shotgun (WGS) entry which is preliminary data.</text>
</comment>
<dbReference type="Proteomes" id="UP000266177">
    <property type="component" value="Unassembled WGS sequence"/>
</dbReference>
<proteinExistence type="predicted"/>
<evidence type="ECO:0000313" key="1">
    <source>
        <dbReference type="EMBL" id="RJG26606.1"/>
    </source>
</evidence>
<evidence type="ECO:0000313" key="2">
    <source>
        <dbReference type="Proteomes" id="UP000266177"/>
    </source>
</evidence>
<name>A0A3A3GSR2_PANTH</name>
<organism evidence="1 2">
    <name type="scientific">Paenibacillus thiaminolyticus</name>
    <name type="common">Bacillus thiaminolyticus</name>
    <dbReference type="NCBI Taxonomy" id="49283"/>
    <lineage>
        <taxon>Bacteria</taxon>
        <taxon>Bacillati</taxon>
        <taxon>Bacillota</taxon>
        <taxon>Bacilli</taxon>
        <taxon>Bacillales</taxon>
        <taxon>Paenibacillaceae</taxon>
        <taxon>Paenibacillus</taxon>
    </lineage>
</organism>
<dbReference type="EMBL" id="QYZD01000001">
    <property type="protein sequence ID" value="RJG26606.1"/>
    <property type="molecule type" value="Genomic_DNA"/>
</dbReference>
<protein>
    <submittedName>
        <fullName evidence="1">Uncharacterized protein</fullName>
    </submittedName>
</protein>